<gene>
    <name evidence="1" type="ORF">HMPREF3213_00860</name>
</gene>
<evidence type="ECO:0000313" key="2">
    <source>
        <dbReference type="Proteomes" id="UP000070376"/>
    </source>
</evidence>
<proteinExistence type="predicted"/>
<organism evidence="1 2">
    <name type="scientific">Heyndrickxia coagulans</name>
    <name type="common">Weizmannia coagulans</name>
    <dbReference type="NCBI Taxonomy" id="1398"/>
    <lineage>
        <taxon>Bacteria</taxon>
        <taxon>Bacillati</taxon>
        <taxon>Bacillota</taxon>
        <taxon>Bacilli</taxon>
        <taxon>Bacillales</taxon>
        <taxon>Bacillaceae</taxon>
        <taxon>Heyndrickxia</taxon>
    </lineage>
</organism>
<dbReference type="PATRIC" id="fig|1398.22.peg.865"/>
<evidence type="ECO:0000313" key="1">
    <source>
        <dbReference type="EMBL" id="KWZ84338.1"/>
    </source>
</evidence>
<dbReference type="AlphaFoldDB" id="A0A133KXL8"/>
<protein>
    <submittedName>
        <fullName evidence="1">Uncharacterized protein</fullName>
    </submittedName>
</protein>
<reference evidence="2" key="1">
    <citation type="submission" date="2016-01" db="EMBL/GenBank/DDBJ databases">
        <authorList>
            <person name="Mitreva M."/>
            <person name="Pepin K.H."/>
            <person name="Mihindukulasuriya K.A."/>
            <person name="Fulton R."/>
            <person name="Fronick C."/>
            <person name="O'Laughlin M."/>
            <person name="Miner T."/>
            <person name="Herter B."/>
            <person name="Rosa B.A."/>
            <person name="Cordes M."/>
            <person name="Tomlinson C."/>
            <person name="Wollam A."/>
            <person name="Palsikar V.B."/>
            <person name="Mardis E.R."/>
            <person name="Wilson R.K."/>
        </authorList>
    </citation>
    <scope>NUCLEOTIDE SEQUENCE [LARGE SCALE GENOMIC DNA]</scope>
    <source>
        <strain evidence="2">GED7749B</strain>
    </source>
</reference>
<accession>A0A133KXL8</accession>
<sequence>MCEIFLWKRARGSGIKKQTIACPNPVWQCRGKKLTHPLKITACKSRFLFI</sequence>
<comment type="caution">
    <text evidence="1">The sequence shown here is derived from an EMBL/GenBank/DDBJ whole genome shotgun (WGS) entry which is preliminary data.</text>
</comment>
<dbReference type="Proteomes" id="UP000070376">
    <property type="component" value="Unassembled WGS sequence"/>
</dbReference>
<dbReference type="EMBL" id="LRPN01000030">
    <property type="protein sequence ID" value="KWZ84338.1"/>
    <property type="molecule type" value="Genomic_DNA"/>
</dbReference>
<name>A0A133KXL8_HEYCO</name>